<accession>A0A4Y8KYQ0</accession>
<reference evidence="2 3" key="1">
    <citation type="submission" date="2019-03" db="EMBL/GenBank/DDBJ databases">
        <title>San Antonio Military Medical Center submission to MRSN (WRAIR), pending publication.</title>
        <authorList>
            <person name="Blyth D.M."/>
            <person name="Mccarthy S.L."/>
            <person name="Schall S.E."/>
            <person name="Stam J.A."/>
            <person name="Ong A.C."/>
            <person name="Mcgann P.T."/>
        </authorList>
    </citation>
    <scope>NUCLEOTIDE SEQUENCE [LARGE SCALE GENOMIC DNA]</scope>
    <source>
        <strain evidence="2 3">MRSN571793</strain>
    </source>
</reference>
<evidence type="ECO:0000313" key="3">
    <source>
        <dbReference type="Proteomes" id="UP000297861"/>
    </source>
</evidence>
<protein>
    <submittedName>
        <fullName evidence="2">Uncharacterized protein</fullName>
    </submittedName>
</protein>
<feature type="transmembrane region" description="Helical" evidence="1">
    <location>
        <begin position="6"/>
        <end position="26"/>
    </location>
</feature>
<organism evidence="2 3">
    <name type="scientific">Dysgonomonas capnocytophagoides</name>
    <dbReference type="NCBI Taxonomy" id="45254"/>
    <lineage>
        <taxon>Bacteria</taxon>
        <taxon>Pseudomonadati</taxon>
        <taxon>Bacteroidota</taxon>
        <taxon>Bacteroidia</taxon>
        <taxon>Bacteroidales</taxon>
        <taxon>Dysgonomonadaceae</taxon>
        <taxon>Dysgonomonas</taxon>
    </lineage>
</organism>
<comment type="caution">
    <text evidence="2">The sequence shown here is derived from an EMBL/GenBank/DDBJ whole genome shotgun (WGS) entry which is preliminary data.</text>
</comment>
<name>A0A4Y8KYQ0_9BACT</name>
<proteinExistence type="predicted"/>
<keyword evidence="1" id="KW-1133">Transmembrane helix</keyword>
<keyword evidence="3" id="KW-1185">Reference proteome</keyword>
<dbReference type="Proteomes" id="UP000297861">
    <property type="component" value="Unassembled WGS sequence"/>
</dbReference>
<sequence length="79" mass="9583">MNDLIIAILLIINSITFAFIVFRIYWDIQDIKASQKITEERSRMIYVQHLLWLKSYFEQKEEYENASRVNKIIKDLTKE</sequence>
<gene>
    <name evidence="2" type="ORF">E2605_18170</name>
</gene>
<dbReference type="RefSeq" id="WP_134437458.1">
    <property type="nucleotide sequence ID" value="NZ_SOML01000016.1"/>
</dbReference>
<keyword evidence="1" id="KW-0472">Membrane</keyword>
<evidence type="ECO:0000313" key="2">
    <source>
        <dbReference type="EMBL" id="TFD92771.1"/>
    </source>
</evidence>
<dbReference type="EMBL" id="SOML01000016">
    <property type="protein sequence ID" value="TFD92771.1"/>
    <property type="molecule type" value="Genomic_DNA"/>
</dbReference>
<keyword evidence="1" id="KW-0812">Transmembrane</keyword>
<evidence type="ECO:0000256" key="1">
    <source>
        <dbReference type="SAM" id="Phobius"/>
    </source>
</evidence>
<dbReference type="AlphaFoldDB" id="A0A4Y8KYQ0"/>